<dbReference type="KEGG" id="ngf:FRF71_00305"/>
<evidence type="ECO:0000256" key="2">
    <source>
        <dbReference type="ARBA" id="ARBA00022448"/>
    </source>
</evidence>
<evidence type="ECO:0000313" key="10">
    <source>
        <dbReference type="EMBL" id="QEA14690.1"/>
    </source>
</evidence>
<evidence type="ECO:0000256" key="6">
    <source>
        <dbReference type="ARBA" id="ARBA00022989"/>
    </source>
</evidence>
<keyword evidence="4 8" id="KW-0812">Transmembrane</keyword>
<feature type="transmembrane region" description="Helical" evidence="8">
    <location>
        <begin position="390"/>
        <end position="412"/>
    </location>
</feature>
<dbReference type="Gene3D" id="1.20.1250.20">
    <property type="entry name" value="MFS general substrate transporter like domains"/>
    <property type="match status" value="2"/>
</dbReference>
<feature type="transmembrane region" description="Helical" evidence="8">
    <location>
        <begin position="168"/>
        <end position="187"/>
    </location>
</feature>
<evidence type="ECO:0000256" key="7">
    <source>
        <dbReference type="ARBA" id="ARBA00023136"/>
    </source>
</evidence>
<dbReference type="PANTHER" id="PTHR23517">
    <property type="entry name" value="RESISTANCE PROTEIN MDTM, PUTATIVE-RELATED-RELATED"/>
    <property type="match status" value="1"/>
</dbReference>
<evidence type="ECO:0000256" key="3">
    <source>
        <dbReference type="ARBA" id="ARBA00022475"/>
    </source>
</evidence>
<evidence type="ECO:0000259" key="9">
    <source>
        <dbReference type="PROSITE" id="PS50850"/>
    </source>
</evidence>
<keyword evidence="5" id="KW-0571">Peptide transport</keyword>
<feature type="domain" description="Major facilitator superfamily (MFS) profile" evidence="9">
    <location>
        <begin position="30"/>
        <end position="443"/>
    </location>
</feature>
<dbReference type="PANTHER" id="PTHR23517:SF15">
    <property type="entry name" value="PROTON-DEPENDENT OLIGOPEPTIDE FAMILY TRANSPORT PROTEIN"/>
    <property type="match status" value="1"/>
</dbReference>
<dbReference type="GO" id="GO:0005886">
    <property type="term" value="C:plasma membrane"/>
    <property type="evidence" value="ECO:0007669"/>
    <property type="project" value="UniProtKB-SubCell"/>
</dbReference>
<protein>
    <submittedName>
        <fullName evidence="10">Peptide MFS transporter</fullName>
    </submittedName>
</protein>
<keyword evidence="6 8" id="KW-1133">Transmembrane helix</keyword>
<evidence type="ECO:0000256" key="4">
    <source>
        <dbReference type="ARBA" id="ARBA00022692"/>
    </source>
</evidence>
<dbReference type="AlphaFoldDB" id="A0A5B8RYW3"/>
<feature type="transmembrane region" description="Helical" evidence="8">
    <location>
        <begin position="193"/>
        <end position="214"/>
    </location>
</feature>
<evidence type="ECO:0000313" key="11">
    <source>
        <dbReference type="Proteomes" id="UP000321172"/>
    </source>
</evidence>
<feature type="transmembrane region" description="Helical" evidence="8">
    <location>
        <begin position="418"/>
        <end position="438"/>
    </location>
</feature>
<keyword evidence="11" id="KW-1185">Reference proteome</keyword>
<evidence type="ECO:0000256" key="8">
    <source>
        <dbReference type="SAM" id="Phobius"/>
    </source>
</evidence>
<organism evidence="10 11">
    <name type="scientific">Novosphingobium ginsenosidimutans</name>
    <dbReference type="NCBI Taxonomy" id="1176536"/>
    <lineage>
        <taxon>Bacteria</taxon>
        <taxon>Pseudomonadati</taxon>
        <taxon>Pseudomonadota</taxon>
        <taxon>Alphaproteobacteria</taxon>
        <taxon>Sphingomonadales</taxon>
        <taxon>Sphingomonadaceae</taxon>
        <taxon>Novosphingobium</taxon>
    </lineage>
</organism>
<reference evidence="10 11" key="1">
    <citation type="journal article" date="2013" name="J. Microbiol. Biotechnol.">
        <title>Novosphingobium ginsenosidimutans sp. nov., with the ability to convert ginsenoside.</title>
        <authorList>
            <person name="Kim J.K."/>
            <person name="He D."/>
            <person name="Liu Q.M."/>
            <person name="Park H.Y."/>
            <person name="Jung M.S."/>
            <person name="Yoon M.H."/>
            <person name="Kim S.C."/>
            <person name="Im W.T."/>
        </authorList>
    </citation>
    <scope>NUCLEOTIDE SEQUENCE [LARGE SCALE GENOMIC DNA]</scope>
    <source>
        <strain evidence="10 11">FW-6</strain>
    </source>
</reference>
<dbReference type="InterPro" id="IPR036259">
    <property type="entry name" value="MFS_trans_sf"/>
</dbReference>
<gene>
    <name evidence="10" type="ORF">FRF71_00305</name>
</gene>
<dbReference type="GO" id="GO:1904680">
    <property type="term" value="F:peptide transmembrane transporter activity"/>
    <property type="evidence" value="ECO:0007669"/>
    <property type="project" value="InterPro"/>
</dbReference>
<feature type="transmembrane region" description="Helical" evidence="8">
    <location>
        <begin position="321"/>
        <end position="341"/>
    </location>
</feature>
<keyword evidence="5" id="KW-0653">Protein transport</keyword>
<accession>A0A5B8RYW3</accession>
<dbReference type="Pfam" id="PF00854">
    <property type="entry name" value="PTR2"/>
    <property type="match status" value="2"/>
</dbReference>
<dbReference type="OrthoDB" id="9772725at2"/>
<dbReference type="RefSeq" id="WP_147088671.1">
    <property type="nucleotide sequence ID" value="NZ_BAABJD010000002.1"/>
</dbReference>
<dbReference type="Proteomes" id="UP000321172">
    <property type="component" value="Chromosome"/>
</dbReference>
<dbReference type="InterPro" id="IPR000109">
    <property type="entry name" value="POT_fam"/>
</dbReference>
<dbReference type="NCBIfam" id="TIGR00924">
    <property type="entry name" value="yjdL_sub1_fam"/>
    <property type="match status" value="1"/>
</dbReference>
<dbReference type="InterPro" id="IPR005279">
    <property type="entry name" value="Dipep/tripep_permease"/>
</dbReference>
<keyword evidence="7 8" id="KW-0472">Membrane</keyword>
<feature type="transmembrane region" description="Helical" evidence="8">
    <location>
        <begin position="75"/>
        <end position="98"/>
    </location>
</feature>
<dbReference type="InterPro" id="IPR020846">
    <property type="entry name" value="MFS_dom"/>
</dbReference>
<dbReference type="InterPro" id="IPR050171">
    <property type="entry name" value="MFS_Transporters"/>
</dbReference>
<name>A0A5B8RYW3_9SPHN</name>
<evidence type="ECO:0000256" key="1">
    <source>
        <dbReference type="ARBA" id="ARBA00004651"/>
    </source>
</evidence>
<keyword evidence="2" id="KW-0813">Transport</keyword>
<feature type="transmembrane region" description="Helical" evidence="8">
    <location>
        <begin position="110"/>
        <end position="126"/>
    </location>
</feature>
<dbReference type="PROSITE" id="PS50850">
    <property type="entry name" value="MFS"/>
    <property type="match status" value="1"/>
</dbReference>
<dbReference type="GO" id="GO:0006857">
    <property type="term" value="P:oligopeptide transport"/>
    <property type="evidence" value="ECO:0007669"/>
    <property type="project" value="InterPro"/>
</dbReference>
<evidence type="ECO:0000256" key="5">
    <source>
        <dbReference type="ARBA" id="ARBA00022856"/>
    </source>
</evidence>
<feature type="transmembrane region" description="Helical" evidence="8">
    <location>
        <begin position="353"/>
        <end position="378"/>
    </location>
</feature>
<feature type="transmembrane region" description="Helical" evidence="8">
    <location>
        <begin position="243"/>
        <end position="271"/>
    </location>
</feature>
<dbReference type="EMBL" id="CP042345">
    <property type="protein sequence ID" value="QEA14690.1"/>
    <property type="molecule type" value="Genomic_DNA"/>
</dbReference>
<feature type="transmembrane region" description="Helical" evidence="8">
    <location>
        <begin position="132"/>
        <end position="156"/>
    </location>
</feature>
<dbReference type="CDD" id="cd17346">
    <property type="entry name" value="MFS_DtpA_like"/>
    <property type="match status" value="1"/>
</dbReference>
<feature type="transmembrane region" description="Helical" evidence="8">
    <location>
        <begin position="291"/>
        <end position="309"/>
    </location>
</feature>
<dbReference type="SUPFAM" id="SSF103473">
    <property type="entry name" value="MFS general substrate transporter"/>
    <property type="match status" value="1"/>
</dbReference>
<dbReference type="InterPro" id="IPR018456">
    <property type="entry name" value="PTR2_symporter_CS"/>
</dbReference>
<sequence length="450" mass="47735">MVTQAIDRTERERHPRGLWVLAFTELWERFSYYGMMALLALYMTKQLLQPGHADKVWGLAALRHFFEFRGPMSDIAFTSLVFGWYGGLVYFTPILGGLVADRWLGTRRTVTLGAVLMAAGHLAMSLDQTFLIALLMLILGSGCLKGNITTQVGALYPAEAESLRQRGYAIFSTGINIGAVIGPLVTAGVAAAFGWHAGFAVAAVLMLLALAVYLGGGQHLPDGRPVLTGADLPLAEAGDSRRLAALLVIVALVIPASVGFLMISGIGMIWIDGYVNLATPLGAVPVGWFNSLDSLSSILIAPCLILLWAWQARRQREPSGLTKIAIGSLLVALSSLAFAVGSALSPQPGTVPAVWALTGYLGMGVAFMWYWPVLLALVSSSAPARVNSTMMGASFLALFIGSVSGGWLGSFYDQMTPAAFWTINAAVPAAGGLLTLLLRGPLQRALQPAT</sequence>
<dbReference type="PROSITE" id="PS01022">
    <property type="entry name" value="PTR2_1"/>
    <property type="match status" value="1"/>
</dbReference>
<comment type="subcellular location">
    <subcellularLocation>
        <location evidence="1">Cell membrane</location>
        <topology evidence="1">Multi-pass membrane protein</topology>
    </subcellularLocation>
</comment>
<proteinExistence type="predicted"/>
<feature type="transmembrane region" description="Helical" evidence="8">
    <location>
        <begin position="18"/>
        <end position="42"/>
    </location>
</feature>
<keyword evidence="3" id="KW-1003">Cell membrane</keyword>